<dbReference type="PANTHER" id="PTHR22916:SF3">
    <property type="entry name" value="UDP-GLCNAC:BETAGAL BETA-1,3-N-ACETYLGLUCOSAMINYLTRANSFERASE-LIKE PROTEIN 1"/>
    <property type="match status" value="1"/>
</dbReference>
<evidence type="ECO:0000259" key="1">
    <source>
        <dbReference type="Pfam" id="PF00535"/>
    </source>
</evidence>
<dbReference type="AlphaFoldDB" id="A0A6L8LIZ3"/>
<accession>A0A6L8LIZ3</accession>
<keyword evidence="2" id="KW-0808">Transferase</keyword>
<dbReference type="InterPro" id="IPR001173">
    <property type="entry name" value="Glyco_trans_2-like"/>
</dbReference>
<dbReference type="Pfam" id="PF00535">
    <property type="entry name" value="Glycos_transf_2"/>
    <property type="match status" value="1"/>
</dbReference>
<dbReference type="SUPFAM" id="SSF53448">
    <property type="entry name" value="Nucleotide-diphospho-sugar transferases"/>
    <property type="match status" value="1"/>
</dbReference>
<reference evidence="2 3" key="1">
    <citation type="submission" date="2020-01" db="EMBL/GenBank/DDBJ databases">
        <authorList>
            <person name="Chen S."/>
        </authorList>
    </citation>
    <scope>NUCLEOTIDE SEQUENCE [LARGE SCALE GENOMIC DNA]</scope>
    <source>
        <strain evidence="2 3">GS-10</strain>
    </source>
</reference>
<gene>
    <name evidence="2" type="ORF">GR167_11020</name>
</gene>
<proteinExistence type="predicted"/>
<name>A0A6L8LIZ3_9RHOB</name>
<dbReference type="RefSeq" id="WP_160973547.1">
    <property type="nucleotide sequence ID" value="NZ_WWEN01000004.1"/>
</dbReference>
<dbReference type="EMBL" id="WWEN01000004">
    <property type="protein sequence ID" value="MYM55835.1"/>
    <property type="molecule type" value="Genomic_DNA"/>
</dbReference>
<dbReference type="CDD" id="cd00761">
    <property type="entry name" value="Glyco_tranf_GTA_type"/>
    <property type="match status" value="1"/>
</dbReference>
<dbReference type="PANTHER" id="PTHR22916">
    <property type="entry name" value="GLYCOSYLTRANSFERASE"/>
    <property type="match status" value="1"/>
</dbReference>
<evidence type="ECO:0000313" key="2">
    <source>
        <dbReference type="EMBL" id="MYM55835.1"/>
    </source>
</evidence>
<protein>
    <submittedName>
        <fullName evidence="2">Glycosyltransferase</fullName>
    </submittedName>
</protein>
<evidence type="ECO:0000313" key="3">
    <source>
        <dbReference type="Proteomes" id="UP000479043"/>
    </source>
</evidence>
<feature type="domain" description="Glycosyltransferase 2-like" evidence="1">
    <location>
        <begin position="5"/>
        <end position="139"/>
    </location>
</feature>
<dbReference type="Gene3D" id="3.90.550.10">
    <property type="entry name" value="Spore Coat Polysaccharide Biosynthesis Protein SpsA, Chain A"/>
    <property type="match status" value="1"/>
</dbReference>
<organism evidence="2 3">
    <name type="scientific">Thalassovita mangrovi</name>
    <dbReference type="NCBI Taxonomy" id="2692236"/>
    <lineage>
        <taxon>Bacteria</taxon>
        <taxon>Pseudomonadati</taxon>
        <taxon>Pseudomonadota</taxon>
        <taxon>Alphaproteobacteria</taxon>
        <taxon>Rhodobacterales</taxon>
        <taxon>Roseobacteraceae</taxon>
        <taxon>Thalassovita</taxon>
    </lineage>
</organism>
<keyword evidence="3" id="KW-1185">Reference proteome</keyword>
<sequence length="314" mass="36126">MPKVSVIIPIYGTERYIERCVRSVMNQTLKDIEILCIDDCSPDNSAEIVQLLAAEDDRIRLIRHESNLGPGGARNTGIYLARAPYLASVDSDDYIDSLMLERLWDATEGQTIDVVSCGLALVDEDGTETTKSAMPNKTVKNDALQANILSLLQPSFCNKLWRISLFRDNGILFPTNVYYEDLATTPKALRYAKDIRIIQDALYYYVVRRGSATNSYSARHIIDYFRTYDMLWDFLESEGLMERYQDDFFEKIAQSLHYHTKMIAETAMDEADKNQYVRHMLLMKLAYITFNSKLRELDTETLRLMLLNTKSLDV</sequence>
<dbReference type="InterPro" id="IPR029044">
    <property type="entry name" value="Nucleotide-diphossugar_trans"/>
</dbReference>
<dbReference type="GO" id="GO:0016758">
    <property type="term" value="F:hexosyltransferase activity"/>
    <property type="evidence" value="ECO:0007669"/>
    <property type="project" value="UniProtKB-ARBA"/>
</dbReference>
<dbReference type="Proteomes" id="UP000479043">
    <property type="component" value="Unassembled WGS sequence"/>
</dbReference>
<comment type="caution">
    <text evidence="2">The sequence shown here is derived from an EMBL/GenBank/DDBJ whole genome shotgun (WGS) entry which is preliminary data.</text>
</comment>